<reference evidence="2 3" key="1">
    <citation type="journal article" date="2019" name="Int. J. Syst. Evol. Microbiol.">
        <title>The Global Catalogue of Microorganisms (GCM) 10K type strain sequencing project: providing services to taxonomists for standard genome sequencing and annotation.</title>
        <authorList>
            <consortium name="The Broad Institute Genomics Platform"/>
            <consortium name="The Broad Institute Genome Sequencing Center for Infectious Disease"/>
            <person name="Wu L."/>
            <person name="Ma J."/>
        </authorList>
    </citation>
    <scope>NUCLEOTIDE SEQUENCE [LARGE SCALE GENOMIC DNA]</scope>
    <source>
        <strain evidence="2 3">JCM 16365</strain>
    </source>
</reference>
<protein>
    <submittedName>
        <fullName evidence="2">ABC transporter permease</fullName>
    </submittedName>
</protein>
<evidence type="ECO:0000256" key="1">
    <source>
        <dbReference type="SAM" id="Phobius"/>
    </source>
</evidence>
<dbReference type="EMBL" id="BAAARI010000036">
    <property type="protein sequence ID" value="GAA2588746.1"/>
    <property type="molecule type" value="Genomic_DNA"/>
</dbReference>
<name>A0ABN3PM21_9MICO</name>
<feature type="transmembrane region" description="Helical" evidence="1">
    <location>
        <begin position="145"/>
        <end position="168"/>
    </location>
</feature>
<sequence length="250" mass="25134">MNLFASEWIKARSVRSTWLIAASTVVVTALVSLLGISGLTAQWQAELPADFDPVGVSFKGMLVGQLLIAMLGAQAVTSEYASGQIISTLAIAPRRARLFAAKALVTVCVSAVVAVATVAASFAAGQAALAVAGLPTASAADADTVRAIVCAMVYLMLSAVLGLAFGTLTRSSSGALAIVVSVALLVPALAPGLPGIVGQFAGTFWPTTAGQASYTVGGSGVPPLLGLAVMAVFTVWMTAAAVTALRVRDV</sequence>
<organism evidence="2 3">
    <name type="scientific">Microbacterium binotii</name>
    <dbReference type="NCBI Taxonomy" id="462710"/>
    <lineage>
        <taxon>Bacteria</taxon>
        <taxon>Bacillati</taxon>
        <taxon>Actinomycetota</taxon>
        <taxon>Actinomycetes</taxon>
        <taxon>Micrococcales</taxon>
        <taxon>Microbacteriaceae</taxon>
        <taxon>Microbacterium</taxon>
    </lineage>
</organism>
<keyword evidence="1" id="KW-1133">Transmembrane helix</keyword>
<evidence type="ECO:0000313" key="3">
    <source>
        <dbReference type="Proteomes" id="UP001500274"/>
    </source>
</evidence>
<dbReference type="Pfam" id="PF12730">
    <property type="entry name" value="ABC2_membrane_4"/>
    <property type="match status" value="1"/>
</dbReference>
<comment type="caution">
    <text evidence="2">The sequence shown here is derived from an EMBL/GenBank/DDBJ whole genome shotgun (WGS) entry which is preliminary data.</text>
</comment>
<keyword evidence="1" id="KW-0812">Transmembrane</keyword>
<gene>
    <name evidence="2" type="ORF">GCM10009862_28940</name>
</gene>
<feature type="transmembrane region" description="Helical" evidence="1">
    <location>
        <begin position="61"/>
        <end position="82"/>
    </location>
</feature>
<dbReference type="RefSeq" id="WP_344230682.1">
    <property type="nucleotide sequence ID" value="NZ_BAAARI010000036.1"/>
</dbReference>
<feature type="transmembrane region" description="Helical" evidence="1">
    <location>
        <begin position="175"/>
        <end position="197"/>
    </location>
</feature>
<evidence type="ECO:0000313" key="2">
    <source>
        <dbReference type="EMBL" id="GAA2588746.1"/>
    </source>
</evidence>
<feature type="transmembrane region" description="Helical" evidence="1">
    <location>
        <begin position="103"/>
        <end position="125"/>
    </location>
</feature>
<feature type="transmembrane region" description="Helical" evidence="1">
    <location>
        <begin position="224"/>
        <end position="245"/>
    </location>
</feature>
<accession>A0ABN3PM21</accession>
<keyword evidence="3" id="KW-1185">Reference proteome</keyword>
<feature type="transmembrane region" description="Helical" evidence="1">
    <location>
        <begin position="18"/>
        <end position="41"/>
    </location>
</feature>
<dbReference type="Proteomes" id="UP001500274">
    <property type="component" value="Unassembled WGS sequence"/>
</dbReference>
<keyword evidence="1" id="KW-0472">Membrane</keyword>
<proteinExistence type="predicted"/>